<dbReference type="EMBL" id="AFYH01108942">
    <property type="status" value="NOT_ANNOTATED_CDS"/>
    <property type="molecule type" value="Genomic_DNA"/>
</dbReference>
<dbReference type="Proteomes" id="UP000008672">
    <property type="component" value="Unassembled WGS sequence"/>
</dbReference>
<feature type="compositionally biased region" description="Basic and acidic residues" evidence="4">
    <location>
        <begin position="43"/>
        <end position="66"/>
    </location>
</feature>
<dbReference type="SUPFAM" id="SSF54928">
    <property type="entry name" value="RNA-binding domain, RBD"/>
    <property type="match status" value="1"/>
</dbReference>
<dbReference type="PANTHER" id="PTHR47678">
    <property type="entry name" value="TETRATRICOPEPTIDE REPEAT PROTEIN 31"/>
    <property type="match status" value="1"/>
</dbReference>
<keyword evidence="3" id="KW-0479">Metal-binding</keyword>
<sequence length="440" mass="50615">RQRERRKLEKVKDSEGNEQYLRADHKEEDEDDSDSEEELEEVPQLHDSLRIERKHSEPYSDSENRPRSGTAPIPALDEVREKRHRSYWRANQSKEPEWDVNSAFVANAASHIKPKTRTKSNRKSKENKENEAKTQEVNGTDPALHRCRQLAEKGIELVKKGNFSEAADQFTEAIKLNPKDHRFFGNRSYCYDQVGQYSLALEDADTSIRLAADWPKGYFRKGRALLGLKKFSDAESAFEAVLKFDQACEEAENELITCRVLQLMESGFSRQQSVSLLREYKSVSAVLAASLTLKVCLYCRLSPCCSLWVGNVTIHVKEKHLWDLFKTYGEIDSIRVLHERFCAFVNFKCPDATARALDGLQGREVENTRLVVRYPDRRFNKLAVSAQKPAAVATPGSKRRGPVNGDECYFWRTTGCYFGEKCRFKHIPAHRGLDKRQWQS</sequence>
<dbReference type="Pfam" id="PF00076">
    <property type="entry name" value="RRM_1"/>
    <property type="match status" value="1"/>
</dbReference>
<dbReference type="EMBL" id="AFYH01108938">
    <property type="status" value="NOT_ANNOTATED_CDS"/>
    <property type="molecule type" value="Genomic_DNA"/>
</dbReference>
<dbReference type="InterPro" id="IPR000571">
    <property type="entry name" value="Znf_CCCH"/>
</dbReference>
<dbReference type="SMART" id="SM00028">
    <property type="entry name" value="TPR"/>
    <property type="match status" value="3"/>
</dbReference>
<feature type="compositionally biased region" description="Basic and acidic residues" evidence="4">
    <location>
        <begin position="1"/>
        <end position="26"/>
    </location>
</feature>
<evidence type="ECO:0000259" key="6">
    <source>
        <dbReference type="PROSITE" id="PS50103"/>
    </source>
</evidence>
<dbReference type="Pfam" id="PF13432">
    <property type="entry name" value="TPR_16"/>
    <property type="match status" value="1"/>
</dbReference>
<feature type="compositionally biased region" description="Acidic residues" evidence="4">
    <location>
        <begin position="27"/>
        <end position="41"/>
    </location>
</feature>
<feature type="repeat" description="TPR" evidence="2">
    <location>
        <begin position="147"/>
        <end position="180"/>
    </location>
</feature>
<dbReference type="FunCoup" id="H3AKP6">
    <property type="interactions" value="464"/>
</dbReference>
<dbReference type="CDD" id="cd00590">
    <property type="entry name" value="RRM_SF"/>
    <property type="match status" value="1"/>
</dbReference>
<keyword evidence="2" id="KW-0802">TPR repeat</keyword>
<evidence type="ECO:0000256" key="1">
    <source>
        <dbReference type="PROSITE-ProRule" id="PRU00176"/>
    </source>
</evidence>
<dbReference type="PROSITE" id="PS50005">
    <property type="entry name" value="TPR"/>
    <property type="match status" value="1"/>
</dbReference>
<dbReference type="InParanoid" id="H3AKP6"/>
<feature type="domain" description="RRM" evidence="5">
    <location>
        <begin position="305"/>
        <end position="377"/>
    </location>
</feature>
<dbReference type="Pfam" id="PF13181">
    <property type="entry name" value="TPR_8"/>
    <property type="match status" value="1"/>
</dbReference>
<dbReference type="PANTHER" id="PTHR47678:SF2">
    <property type="entry name" value="TETRATRICOPEPTIDE REPEAT PROTEIN 31 ISOFORM X1"/>
    <property type="match status" value="1"/>
</dbReference>
<keyword evidence="3" id="KW-0862">Zinc</keyword>
<dbReference type="SUPFAM" id="SSF48452">
    <property type="entry name" value="TPR-like"/>
    <property type="match status" value="1"/>
</dbReference>
<dbReference type="eggNOG" id="KOG0548">
    <property type="taxonomic scope" value="Eukaryota"/>
</dbReference>
<feature type="domain" description="C3H1-type" evidence="6">
    <location>
        <begin position="402"/>
        <end position="429"/>
    </location>
</feature>
<dbReference type="InterPro" id="IPR019734">
    <property type="entry name" value="TPR_rpt"/>
</dbReference>
<dbReference type="InterPro" id="IPR012677">
    <property type="entry name" value="Nucleotide-bd_a/b_plait_sf"/>
</dbReference>
<dbReference type="InterPro" id="IPR000504">
    <property type="entry name" value="RRM_dom"/>
</dbReference>
<feature type="zinc finger region" description="C3H1-type" evidence="3">
    <location>
        <begin position="402"/>
        <end position="429"/>
    </location>
</feature>
<dbReference type="EMBL" id="AFYH01108937">
    <property type="status" value="NOT_ANNOTATED_CDS"/>
    <property type="molecule type" value="Genomic_DNA"/>
</dbReference>
<protein>
    <submittedName>
        <fullName evidence="7">Zgc:123010</fullName>
    </submittedName>
</protein>
<reference evidence="7" key="2">
    <citation type="submission" date="2025-08" db="UniProtKB">
        <authorList>
            <consortium name="Ensembl"/>
        </authorList>
    </citation>
    <scope>IDENTIFICATION</scope>
</reference>
<keyword evidence="8" id="KW-1185">Reference proteome</keyword>
<dbReference type="GeneTree" id="ENSGT00940000161036"/>
<reference evidence="8" key="1">
    <citation type="submission" date="2011-08" db="EMBL/GenBank/DDBJ databases">
        <title>The draft genome of Latimeria chalumnae.</title>
        <authorList>
            <person name="Di Palma F."/>
            <person name="Alfoldi J."/>
            <person name="Johnson J."/>
            <person name="Berlin A."/>
            <person name="Gnerre S."/>
            <person name="Jaffe D."/>
            <person name="MacCallum I."/>
            <person name="Young S."/>
            <person name="Walker B.J."/>
            <person name="Lander E."/>
            <person name="Lindblad-Toh K."/>
        </authorList>
    </citation>
    <scope>NUCLEOTIDE SEQUENCE [LARGE SCALE GENOMIC DNA]</scope>
    <source>
        <strain evidence="8">Wild caught</strain>
    </source>
</reference>
<gene>
    <name evidence="7" type="primary">ZGC:123010</name>
</gene>
<dbReference type="Gene3D" id="3.30.70.330">
    <property type="match status" value="1"/>
</dbReference>
<dbReference type="InterPro" id="IPR035979">
    <property type="entry name" value="RBD_domain_sf"/>
</dbReference>
<dbReference type="SMART" id="SM00360">
    <property type="entry name" value="RRM"/>
    <property type="match status" value="1"/>
</dbReference>
<evidence type="ECO:0000256" key="4">
    <source>
        <dbReference type="SAM" id="MobiDB-lite"/>
    </source>
</evidence>
<evidence type="ECO:0000313" key="8">
    <source>
        <dbReference type="Proteomes" id="UP000008672"/>
    </source>
</evidence>
<feature type="compositionally biased region" description="Basic and acidic residues" evidence="4">
    <location>
        <begin position="123"/>
        <end position="134"/>
    </location>
</feature>
<feature type="compositionally biased region" description="Basic residues" evidence="4">
    <location>
        <begin position="112"/>
        <end position="122"/>
    </location>
</feature>
<feature type="region of interest" description="Disordered" evidence="4">
    <location>
        <begin position="1"/>
        <end position="93"/>
    </location>
</feature>
<dbReference type="AlphaFoldDB" id="H3AKP6"/>
<evidence type="ECO:0000313" key="7">
    <source>
        <dbReference type="Ensembl" id="ENSLACP00000010217.1"/>
    </source>
</evidence>
<dbReference type="GO" id="GO:0003723">
    <property type="term" value="F:RNA binding"/>
    <property type="evidence" value="ECO:0007669"/>
    <property type="project" value="UniProtKB-UniRule"/>
</dbReference>
<dbReference type="STRING" id="7897.ENSLACP00000010217"/>
<dbReference type="OMA" id="KLNGHCI"/>
<proteinExistence type="predicted"/>
<accession>H3AKP6</accession>
<dbReference type="PROSITE" id="PS50102">
    <property type="entry name" value="RRM"/>
    <property type="match status" value="1"/>
</dbReference>
<dbReference type="PROSITE" id="PS50103">
    <property type="entry name" value="ZF_C3H1"/>
    <property type="match status" value="1"/>
</dbReference>
<name>H3AKP6_LATCH</name>
<dbReference type="EMBL" id="AFYH01108941">
    <property type="status" value="NOT_ANNOTATED_CDS"/>
    <property type="molecule type" value="Genomic_DNA"/>
</dbReference>
<organism evidence="7 8">
    <name type="scientific">Latimeria chalumnae</name>
    <name type="common">Coelacanth</name>
    <dbReference type="NCBI Taxonomy" id="7897"/>
    <lineage>
        <taxon>Eukaryota</taxon>
        <taxon>Metazoa</taxon>
        <taxon>Chordata</taxon>
        <taxon>Craniata</taxon>
        <taxon>Vertebrata</taxon>
        <taxon>Euteleostomi</taxon>
        <taxon>Coelacanthiformes</taxon>
        <taxon>Coelacanthidae</taxon>
        <taxon>Latimeria</taxon>
    </lineage>
</organism>
<evidence type="ECO:0000256" key="2">
    <source>
        <dbReference type="PROSITE-ProRule" id="PRU00339"/>
    </source>
</evidence>
<dbReference type="Gene3D" id="1.25.40.10">
    <property type="entry name" value="Tetratricopeptide repeat domain"/>
    <property type="match status" value="1"/>
</dbReference>
<evidence type="ECO:0000256" key="3">
    <source>
        <dbReference type="PROSITE-ProRule" id="PRU00723"/>
    </source>
</evidence>
<dbReference type="InterPro" id="IPR011990">
    <property type="entry name" value="TPR-like_helical_dom_sf"/>
</dbReference>
<dbReference type="EMBL" id="AFYH01108939">
    <property type="status" value="NOT_ANNOTATED_CDS"/>
    <property type="molecule type" value="Genomic_DNA"/>
</dbReference>
<reference evidence="7" key="3">
    <citation type="submission" date="2025-09" db="UniProtKB">
        <authorList>
            <consortium name="Ensembl"/>
        </authorList>
    </citation>
    <scope>IDENTIFICATION</scope>
</reference>
<dbReference type="Ensembl" id="ENSLACT00000010294.1">
    <property type="protein sequence ID" value="ENSLACP00000010217.1"/>
    <property type="gene ID" value="ENSLACG00000009001.1"/>
</dbReference>
<feature type="region of interest" description="Disordered" evidence="4">
    <location>
        <begin position="109"/>
        <end position="139"/>
    </location>
</feature>
<keyword evidence="3" id="KW-0863">Zinc-finger</keyword>
<dbReference type="GO" id="GO:0008270">
    <property type="term" value="F:zinc ion binding"/>
    <property type="evidence" value="ECO:0007669"/>
    <property type="project" value="UniProtKB-KW"/>
</dbReference>
<dbReference type="EMBL" id="AFYH01108940">
    <property type="status" value="NOT_ANNOTATED_CDS"/>
    <property type="molecule type" value="Genomic_DNA"/>
</dbReference>
<evidence type="ECO:0000259" key="5">
    <source>
        <dbReference type="PROSITE" id="PS50102"/>
    </source>
</evidence>
<dbReference type="HOGENOM" id="CLU_028191_0_0_1"/>
<keyword evidence="1" id="KW-0694">RNA-binding</keyword>
<dbReference type="EMBL" id="AFYH01108936">
    <property type="status" value="NOT_ANNOTATED_CDS"/>
    <property type="molecule type" value="Genomic_DNA"/>
</dbReference>